<name>A0A5E6SLL6_PSEFL</name>
<evidence type="ECO:0000256" key="1">
    <source>
        <dbReference type="SAM" id="MobiDB-lite"/>
    </source>
</evidence>
<organism evidence="2 3">
    <name type="scientific">Pseudomonas fluorescens</name>
    <dbReference type="NCBI Taxonomy" id="294"/>
    <lineage>
        <taxon>Bacteria</taxon>
        <taxon>Pseudomonadati</taxon>
        <taxon>Pseudomonadota</taxon>
        <taxon>Gammaproteobacteria</taxon>
        <taxon>Pseudomonadales</taxon>
        <taxon>Pseudomonadaceae</taxon>
        <taxon>Pseudomonas</taxon>
    </lineage>
</organism>
<dbReference type="Proteomes" id="UP000325607">
    <property type="component" value="Unassembled WGS sequence"/>
</dbReference>
<accession>A0A5E6SLL6</accession>
<feature type="compositionally biased region" description="Basic and acidic residues" evidence="1">
    <location>
        <begin position="63"/>
        <end position="73"/>
    </location>
</feature>
<dbReference type="EMBL" id="CABVGX010000015">
    <property type="protein sequence ID" value="VVM81849.1"/>
    <property type="molecule type" value="Genomic_DNA"/>
</dbReference>
<proteinExistence type="predicted"/>
<protein>
    <submittedName>
        <fullName evidence="2">Uncharacterized protein</fullName>
    </submittedName>
</protein>
<evidence type="ECO:0000313" key="2">
    <source>
        <dbReference type="EMBL" id="VVM81849.1"/>
    </source>
</evidence>
<feature type="compositionally biased region" description="Basic and acidic residues" evidence="1">
    <location>
        <begin position="1"/>
        <end position="11"/>
    </location>
</feature>
<feature type="region of interest" description="Disordered" evidence="1">
    <location>
        <begin position="1"/>
        <end position="81"/>
    </location>
</feature>
<feature type="compositionally biased region" description="Polar residues" evidence="1">
    <location>
        <begin position="34"/>
        <end position="47"/>
    </location>
</feature>
<evidence type="ECO:0000313" key="3">
    <source>
        <dbReference type="Proteomes" id="UP000325607"/>
    </source>
</evidence>
<gene>
    <name evidence="2" type="ORF">PS645_02313</name>
</gene>
<reference evidence="2 3" key="1">
    <citation type="submission" date="2019-09" db="EMBL/GenBank/DDBJ databases">
        <authorList>
            <person name="Chandra G."/>
            <person name="Truman W A."/>
        </authorList>
    </citation>
    <scope>NUCLEOTIDE SEQUENCE [LARGE SCALE GENOMIC DNA]</scope>
    <source>
        <strain evidence="2">PS645</strain>
    </source>
</reference>
<sequence length="81" mass="8704">MVDRGSEEPCCDKGNSCGEGACPRWDAKRPPASIQPNGTKGFTTAAQPNGAVRRFAKPLAKGLRHDRNREQARSHSGLSRG</sequence>
<dbReference type="AlphaFoldDB" id="A0A5E6SLL6"/>